<name>A0A499VL02_STRAX</name>
<feature type="compositionally biased region" description="Basic and acidic residues" evidence="1">
    <location>
        <begin position="17"/>
        <end position="29"/>
    </location>
</feature>
<dbReference type="EMBL" id="AP019621">
    <property type="protein sequence ID" value="BBJ54302.1"/>
    <property type="molecule type" value="Genomic_DNA"/>
</dbReference>
<proteinExistence type="predicted"/>
<organism evidence="2">
    <name type="scientific">Streptomyces avermitilis</name>
    <dbReference type="NCBI Taxonomy" id="33903"/>
    <lineage>
        <taxon>Bacteria</taxon>
        <taxon>Bacillati</taxon>
        <taxon>Actinomycetota</taxon>
        <taxon>Actinomycetes</taxon>
        <taxon>Kitasatosporales</taxon>
        <taxon>Streptomycetaceae</taxon>
        <taxon>Streptomyces</taxon>
    </lineage>
</organism>
<feature type="region of interest" description="Disordered" evidence="1">
    <location>
        <begin position="48"/>
        <end position="75"/>
    </location>
</feature>
<reference evidence="2" key="1">
    <citation type="submission" date="2019-04" db="EMBL/GenBank/DDBJ databases">
        <title>Draft genome sequences of Streptomyces avermitilis MC3.</title>
        <authorList>
            <person name="Komaki H."/>
            <person name="Tamura T."/>
            <person name="Hosoyama A."/>
        </authorList>
    </citation>
    <scope>NUCLEOTIDE SEQUENCE</scope>
    <source>
        <strain evidence="2">MC3</strain>
    </source>
</reference>
<gene>
    <name evidence="2" type="ORF">SAVMC3_69310</name>
</gene>
<evidence type="ECO:0000256" key="1">
    <source>
        <dbReference type="SAM" id="MobiDB-lite"/>
    </source>
</evidence>
<protein>
    <submittedName>
        <fullName evidence="2">Uncharacterized protein</fullName>
    </submittedName>
</protein>
<feature type="region of interest" description="Disordered" evidence="1">
    <location>
        <begin position="1"/>
        <end position="30"/>
    </location>
</feature>
<accession>A0A499VL02</accession>
<sequence length="75" mass="8142">MHHLEGEHTVQAGVHGPVDRGHPTDRDPSVDAVAAVEHLPEEGVLKGRIHAGESTSRHCHTHPVRLIRGRNAAEL</sequence>
<dbReference type="AlphaFoldDB" id="A0A499VL02"/>
<feature type="compositionally biased region" description="Basic residues" evidence="1">
    <location>
        <begin position="57"/>
        <end position="68"/>
    </location>
</feature>
<evidence type="ECO:0000313" key="2">
    <source>
        <dbReference type="EMBL" id="BBJ54302.1"/>
    </source>
</evidence>